<keyword evidence="1" id="KW-0472">Membrane</keyword>
<evidence type="ECO:0000313" key="2">
    <source>
        <dbReference type="EMBL" id="KKN95168.1"/>
    </source>
</evidence>
<name>A0A0F9XSE3_9ZZZZ</name>
<dbReference type="NCBIfam" id="NF033233">
    <property type="entry name" value="twin_helix"/>
    <property type="match status" value="1"/>
</dbReference>
<dbReference type="Pfam" id="PF11137">
    <property type="entry name" value="DUF2909"/>
    <property type="match status" value="1"/>
</dbReference>
<protein>
    <submittedName>
        <fullName evidence="2">Uncharacterized protein</fullName>
    </submittedName>
</protein>
<organism evidence="2">
    <name type="scientific">marine sediment metagenome</name>
    <dbReference type="NCBI Taxonomy" id="412755"/>
    <lineage>
        <taxon>unclassified sequences</taxon>
        <taxon>metagenomes</taxon>
        <taxon>ecological metagenomes</taxon>
    </lineage>
</organism>
<gene>
    <name evidence="2" type="ORF">LCGC14_0179810</name>
</gene>
<feature type="transmembrane region" description="Helical" evidence="1">
    <location>
        <begin position="6"/>
        <end position="25"/>
    </location>
</feature>
<dbReference type="AlphaFoldDB" id="A0A0F9XSE3"/>
<feature type="transmembrane region" description="Helical" evidence="1">
    <location>
        <begin position="37"/>
        <end position="59"/>
    </location>
</feature>
<keyword evidence="1" id="KW-1133">Transmembrane helix</keyword>
<evidence type="ECO:0000256" key="1">
    <source>
        <dbReference type="SAM" id="Phobius"/>
    </source>
</evidence>
<comment type="caution">
    <text evidence="2">The sequence shown here is derived from an EMBL/GenBank/DDBJ whole genome shotgun (WGS) entry which is preliminary data.</text>
</comment>
<accession>A0A0F9XSE3</accession>
<sequence length="71" mass="7843">MWVKVAILVLLAAVVCSLFSGLLFLVKDSDNRGGRLVKALTLRITLTVLLMALIAYGFWSGELNWGAPWLH</sequence>
<reference evidence="2" key="1">
    <citation type="journal article" date="2015" name="Nature">
        <title>Complex archaea that bridge the gap between prokaryotes and eukaryotes.</title>
        <authorList>
            <person name="Spang A."/>
            <person name="Saw J.H."/>
            <person name="Jorgensen S.L."/>
            <person name="Zaremba-Niedzwiedzka K."/>
            <person name="Martijn J."/>
            <person name="Lind A.E."/>
            <person name="van Eijk R."/>
            <person name="Schleper C."/>
            <person name="Guy L."/>
            <person name="Ettema T.J."/>
        </authorList>
    </citation>
    <scope>NUCLEOTIDE SEQUENCE</scope>
</reference>
<dbReference type="InterPro" id="IPR021313">
    <property type="entry name" value="DUF2909"/>
</dbReference>
<keyword evidence="1" id="KW-0812">Transmembrane</keyword>
<dbReference type="EMBL" id="LAZR01000072">
    <property type="protein sequence ID" value="KKN95168.1"/>
    <property type="molecule type" value="Genomic_DNA"/>
</dbReference>
<proteinExistence type="predicted"/>